<dbReference type="EMBL" id="JANHAX010000003">
    <property type="protein sequence ID" value="MDQ2090444.1"/>
    <property type="molecule type" value="Genomic_DNA"/>
</dbReference>
<organism evidence="1 2">
    <name type="scientific">Marimonas arenosa</name>
    <dbReference type="NCBI Taxonomy" id="1795305"/>
    <lineage>
        <taxon>Bacteria</taxon>
        <taxon>Pseudomonadati</taxon>
        <taxon>Pseudomonadota</taxon>
        <taxon>Alphaproteobacteria</taxon>
        <taxon>Rhodobacterales</taxon>
        <taxon>Paracoccaceae</taxon>
        <taxon>Marimonas</taxon>
    </lineage>
</organism>
<dbReference type="SUPFAM" id="SSF48452">
    <property type="entry name" value="TPR-like"/>
    <property type="match status" value="1"/>
</dbReference>
<dbReference type="InterPro" id="IPR010323">
    <property type="entry name" value="DUF924"/>
</dbReference>
<comment type="caution">
    <text evidence="1">The sequence shown here is derived from an EMBL/GenBank/DDBJ whole genome shotgun (WGS) entry which is preliminary data.</text>
</comment>
<sequence length="218" mass="24745">MTQANVSETTPEDILSFWFPDSLIRLDGDDHVAFWTSRMQGGMDAAILDLHADLTRAGAQGLLDAWAETPRGRLALILVLDQFPRSLWRDTPGAFAQDIKATRLALEGLENGHYDALDHPWEKNFYLIAMSHCEGPEHLERMDRVVALAEREVASMTGPVAERYDEMGNQPRRVREIIRRFGRHPHRNAIYGRVSTPDEEVYIAEGVFPHERKIGAQD</sequence>
<dbReference type="AlphaFoldDB" id="A0AAE3WCZ8"/>
<dbReference type="Gene3D" id="1.20.58.320">
    <property type="entry name" value="TPR-like"/>
    <property type="match status" value="1"/>
</dbReference>
<protein>
    <submittedName>
        <fullName evidence="1">DUF924 domain-containing protein</fullName>
    </submittedName>
</protein>
<evidence type="ECO:0000313" key="1">
    <source>
        <dbReference type="EMBL" id="MDQ2090444.1"/>
    </source>
</evidence>
<reference evidence="1" key="1">
    <citation type="submission" date="2022-07" db="EMBL/GenBank/DDBJ databases">
        <authorList>
            <person name="Otstavnykh N."/>
            <person name="Isaeva M."/>
            <person name="Bystritskaya E."/>
        </authorList>
    </citation>
    <scope>NUCLEOTIDE SEQUENCE</scope>
    <source>
        <strain evidence="1">KCTC 52189</strain>
    </source>
</reference>
<dbReference type="Pfam" id="PF06041">
    <property type="entry name" value="DUF924"/>
    <property type="match status" value="1"/>
</dbReference>
<reference evidence="1" key="2">
    <citation type="submission" date="2023-02" db="EMBL/GenBank/DDBJ databases">
        <title>'Rhodoalgimonas zhirmunskyi' gen. nov., isolated from a red alga.</title>
        <authorList>
            <person name="Nedashkovskaya O.I."/>
            <person name="Otstavnykh N.Y."/>
            <person name="Bystritskaya E.P."/>
            <person name="Balabanova L.A."/>
            <person name="Isaeva M.P."/>
        </authorList>
    </citation>
    <scope>NUCLEOTIDE SEQUENCE</scope>
    <source>
        <strain evidence="1">KCTC 52189</strain>
    </source>
</reference>
<name>A0AAE3WCZ8_9RHOB</name>
<keyword evidence="2" id="KW-1185">Reference proteome</keyword>
<gene>
    <name evidence="1" type="ORF">NO357_11095</name>
</gene>
<dbReference type="Proteomes" id="UP001226762">
    <property type="component" value="Unassembled WGS sequence"/>
</dbReference>
<accession>A0AAE3WCZ8</accession>
<dbReference type="Gene3D" id="1.25.40.10">
    <property type="entry name" value="Tetratricopeptide repeat domain"/>
    <property type="match status" value="1"/>
</dbReference>
<proteinExistence type="predicted"/>
<evidence type="ECO:0000313" key="2">
    <source>
        <dbReference type="Proteomes" id="UP001226762"/>
    </source>
</evidence>
<dbReference type="RefSeq" id="WP_306735724.1">
    <property type="nucleotide sequence ID" value="NZ_JANHAX010000003.1"/>
</dbReference>
<dbReference type="InterPro" id="IPR011990">
    <property type="entry name" value="TPR-like_helical_dom_sf"/>
</dbReference>